<gene>
    <name evidence="1" type="ORF">DB43_AQ00390</name>
</gene>
<accession>A0A0C1E7W3</accession>
<evidence type="ECO:0000313" key="1">
    <source>
        <dbReference type="EMBL" id="KIA76233.1"/>
    </source>
</evidence>
<reference evidence="1 2" key="1">
    <citation type="journal article" date="2014" name="Mol. Biol. Evol.">
        <title>Massive expansion of Ubiquitination-related gene families within the Chlamydiae.</title>
        <authorList>
            <person name="Domman D."/>
            <person name="Collingro A."/>
            <person name="Lagkouvardos I."/>
            <person name="Gehre L."/>
            <person name="Weinmaier T."/>
            <person name="Rattei T."/>
            <person name="Subtil A."/>
            <person name="Horn M."/>
        </authorList>
    </citation>
    <scope>NUCLEOTIDE SEQUENCE [LARGE SCALE GENOMIC DNA]</scope>
    <source>
        <strain evidence="1 2">OEW1</strain>
    </source>
</reference>
<dbReference type="AlphaFoldDB" id="A0A0C1E7W3"/>
<comment type="caution">
    <text evidence="1">The sequence shown here is derived from an EMBL/GenBank/DDBJ whole genome shotgun (WGS) entry which is preliminary data.</text>
</comment>
<dbReference type="EMBL" id="JSAM01000127">
    <property type="protein sequence ID" value="KIA76233.1"/>
    <property type="molecule type" value="Genomic_DNA"/>
</dbReference>
<protein>
    <submittedName>
        <fullName evidence="1">Uncharacterized protein</fullName>
    </submittedName>
</protein>
<dbReference type="Proteomes" id="UP000031307">
    <property type="component" value="Unassembled WGS sequence"/>
</dbReference>
<organism evidence="1 2">
    <name type="scientific">Parachlamydia acanthamoebae</name>
    <dbReference type="NCBI Taxonomy" id="83552"/>
    <lineage>
        <taxon>Bacteria</taxon>
        <taxon>Pseudomonadati</taxon>
        <taxon>Chlamydiota</taxon>
        <taxon>Chlamydiia</taxon>
        <taxon>Parachlamydiales</taxon>
        <taxon>Parachlamydiaceae</taxon>
        <taxon>Parachlamydia</taxon>
    </lineage>
</organism>
<name>A0A0C1E7W3_9BACT</name>
<evidence type="ECO:0000313" key="2">
    <source>
        <dbReference type="Proteomes" id="UP000031307"/>
    </source>
</evidence>
<sequence length="220" mass="25211">MILDFCVNPSPIPLFTELYTKKGDEASIKLANLIFSEAQPLLIDHAKKTDDDYRLEYLTFYNRILQERSHELSALDQRITKVMQTVILGSMKILIQKEARLVVEPFEFTKKLLNPGEISDHLSRVTTEVRNKMGSIFDVSLKNTQSEGGDLAAIAEKSLKLSQVSSRYSEYLYGEYFKIKSYPIAKMMMAELDEQSLAIVDQAAEISDEEKMLLTYFKIF</sequence>
<dbReference type="PATRIC" id="fig|83552.4.peg.2684"/>
<proteinExistence type="predicted"/>